<dbReference type="Proteomes" id="UP000276055">
    <property type="component" value="Unassembled WGS sequence"/>
</dbReference>
<dbReference type="EMBL" id="RBIR01000001">
    <property type="protein sequence ID" value="RKR29727.1"/>
    <property type="molecule type" value="Genomic_DNA"/>
</dbReference>
<evidence type="ECO:0000313" key="9">
    <source>
        <dbReference type="Proteomes" id="UP000276055"/>
    </source>
</evidence>
<comment type="caution">
    <text evidence="8">The sequence shown here is derived from an EMBL/GenBank/DDBJ whole genome shotgun (WGS) entry which is preliminary data.</text>
</comment>
<keyword evidence="2 6" id="KW-0812">Transmembrane</keyword>
<protein>
    <submittedName>
        <fullName evidence="8">Putative integral membrane protein</fullName>
    </submittedName>
</protein>
<dbReference type="InterPro" id="IPR010445">
    <property type="entry name" value="LapA_dom"/>
</dbReference>
<keyword evidence="1" id="KW-1003">Cell membrane</keyword>
<name>A0A495FLZ4_9MICC</name>
<dbReference type="Pfam" id="PF06305">
    <property type="entry name" value="LapA_dom"/>
    <property type="match status" value="1"/>
</dbReference>
<dbReference type="GO" id="GO:0005886">
    <property type="term" value="C:plasma membrane"/>
    <property type="evidence" value="ECO:0007669"/>
    <property type="project" value="InterPro"/>
</dbReference>
<keyword evidence="4 6" id="KW-0472">Membrane</keyword>
<evidence type="ECO:0000256" key="1">
    <source>
        <dbReference type="ARBA" id="ARBA00022475"/>
    </source>
</evidence>
<dbReference type="OrthoDB" id="4955358at2"/>
<accession>A0A495FLZ4</accession>
<evidence type="ECO:0000256" key="6">
    <source>
        <dbReference type="SAM" id="Phobius"/>
    </source>
</evidence>
<gene>
    <name evidence="8" type="ORF">C8D78_0036</name>
</gene>
<keyword evidence="3 6" id="KW-1133">Transmembrane helix</keyword>
<feature type="compositionally biased region" description="Low complexity" evidence="5">
    <location>
        <begin position="40"/>
        <end position="69"/>
    </location>
</feature>
<feature type="domain" description="Lipopolysaccharide assembly protein A" evidence="7">
    <location>
        <begin position="107"/>
        <end position="159"/>
    </location>
</feature>
<dbReference type="AlphaFoldDB" id="A0A495FLZ4"/>
<feature type="region of interest" description="Disordered" evidence="5">
    <location>
        <begin position="1"/>
        <end position="78"/>
    </location>
</feature>
<sequence length="171" mass="17689">MTQTPGRFDPSNPDDALHSEHPAVDDARAGSPRPGYGAEAPAGSPDLASGAPAAAPMAPQADASRAATPETPPPAPETRQVTRAGMVWAAVACALVVLILLIAFILQNQEYVQVKFFGLEGSVPLGIALFIAAVGGGVLVAIAGAARIIQLRLAAHRQRVSRRTSPDTRTR</sequence>
<evidence type="ECO:0000256" key="2">
    <source>
        <dbReference type="ARBA" id="ARBA00022692"/>
    </source>
</evidence>
<evidence type="ECO:0000259" key="7">
    <source>
        <dbReference type="Pfam" id="PF06305"/>
    </source>
</evidence>
<reference evidence="8 9" key="1">
    <citation type="submission" date="2018-10" db="EMBL/GenBank/DDBJ databases">
        <title>Genomic Encyclopedia of Type Strains, Phase IV (KMG-IV): sequencing the most valuable type-strain genomes for metagenomic binning, comparative biology and taxonomic classification.</title>
        <authorList>
            <person name="Goeker M."/>
        </authorList>
    </citation>
    <scope>NUCLEOTIDE SEQUENCE [LARGE SCALE GENOMIC DNA]</scope>
    <source>
        <strain evidence="8 9">DSM 25586</strain>
    </source>
</reference>
<feature type="transmembrane region" description="Helical" evidence="6">
    <location>
        <begin position="86"/>
        <end position="106"/>
    </location>
</feature>
<proteinExistence type="predicted"/>
<organism evidence="8 9">
    <name type="scientific">Arthrobacter oryzae</name>
    <dbReference type="NCBI Taxonomy" id="409290"/>
    <lineage>
        <taxon>Bacteria</taxon>
        <taxon>Bacillati</taxon>
        <taxon>Actinomycetota</taxon>
        <taxon>Actinomycetes</taxon>
        <taxon>Micrococcales</taxon>
        <taxon>Micrococcaceae</taxon>
        <taxon>Arthrobacter</taxon>
    </lineage>
</organism>
<evidence type="ECO:0000256" key="5">
    <source>
        <dbReference type="SAM" id="MobiDB-lite"/>
    </source>
</evidence>
<evidence type="ECO:0000256" key="4">
    <source>
        <dbReference type="ARBA" id="ARBA00023136"/>
    </source>
</evidence>
<evidence type="ECO:0000256" key="3">
    <source>
        <dbReference type="ARBA" id="ARBA00022989"/>
    </source>
</evidence>
<dbReference type="RefSeq" id="WP_120949896.1">
    <property type="nucleotide sequence ID" value="NZ_RBIR01000001.1"/>
</dbReference>
<evidence type="ECO:0000313" key="8">
    <source>
        <dbReference type="EMBL" id="RKR29727.1"/>
    </source>
</evidence>
<feature type="compositionally biased region" description="Basic and acidic residues" evidence="5">
    <location>
        <begin position="15"/>
        <end position="28"/>
    </location>
</feature>
<feature type="transmembrane region" description="Helical" evidence="6">
    <location>
        <begin position="126"/>
        <end position="149"/>
    </location>
</feature>